<dbReference type="EMBL" id="JACYGY010000001">
    <property type="protein sequence ID" value="MBE9462660.1"/>
    <property type="molecule type" value="Genomic_DNA"/>
</dbReference>
<evidence type="ECO:0000313" key="2">
    <source>
        <dbReference type="EMBL" id="MBE9462660.1"/>
    </source>
</evidence>
<evidence type="ECO:0000256" key="1">
    <source>
        <dbReference type="SAM" id="SignalP"/>
    </source>
</evidence>
<organism evidence="2 3">
    <name type="scientific">Dyadobacter subterraneus</name>
    <dbReference type="NCBI Taxonomy" id="2773304"/>
    <lineage>
        <taxon>Bacteria</taxon>
        <taxon>Pseudomonadati</taxon>
        <taxon>Bacteroidota</taxon>
        <taxon>Cytophagia</taxon>
        <taxon>Cytophagales</taxon>
        <taxon>Spirosomataceae</taxon>
        <taxon>Dyadobacter</taxon>
    </lineage>
</organism>
<dbReference type="RefSeq" id="WP_194120849.1">
    <property type="nucleotide sequence ID" value="NZ_JACYGY010000001.1"/>
</dbReference>
<feature type="signal peptide" evidence="1">
    <location>
        <begin position="1"/>
        <end position="20"/>
    </location>
</feature>
<feature type="chain" id="PRO_5046658244" evidence="1">
    <location>
        <begin position="21"/>
        <end position="77"/>
    </location>
</feature>
<reference evidence="3" key="1">
    <citation type="submission" date="2023-07" db="EMBL/GenBank/DDBJ databases">
        <title>Dyadobacter sp. nov 'subterranea' isolated from contaminted grondwater.</title>
        <authorList>
            <person name="Szabo I."/>
            <person name="Al-Omari J."/>
            <person name="Szerdahelyi S.G."/>
            <person name="Rado J."/>
        </authorList>
    </citation>
    <scope>NUCLEOTIDE SEQUENCE [LARGE SCALE GENOMIC DNA]</scope>
    <source>
        <strain evidence="3">UP-52</strain>
    </source>
</reference>
<proteinExistence type="predicted"/>
<dbReference type="Proteomes" id="UP000634134">
    <property type="component" value="Unassembled WGS sequence"/>
</dbReference>
<protein>
    <submittedName>
        <fullName evidence="2">Uncharacterized protein</fullName>
    </submittedName>
</protein>
<comment type="caution">
    <text evidence="2">The sequence shown here is derived from an EMBL/GenBank/DDBJ whole genome shotgun (WGS) entry which is preliminary data.</text>
</comment>
<name>A0ABR9WAZ8_9BACT</name>
<evidence type="ECO:0000313" key="3">
    <source>
        <dbReference type="Proteomes" id="UP000634134"/>
    </source>
</evidence>
<keyword evidence="1" id="KW-0732">Signal</keyword>
<sequence length="77" mass="8874">MKRYLLFCQLVLLYSFNTNAQFNAGRNRLYIRQVQIFIYGLTFRPTTSFSITNKTLTISSVALSGSPQSISRVYLKI</sequence>
<gene>
    <name evidence="2" type="ORF">IEE83_12265</name>
</gene>
<accession>A0ABR9WAZ8</accession>
<keyword evidence="3" id="KW-1185">Reference proteome</keyword>